<feature type="domain" description="HAMP" evidence="4">
    <location>
        <begin position="11"/>
        <end position="65"/>
    </location>
</feature>
<proteinExistence type="predicted"/>
<dbReference type="EMBL" id="JAAXLA010000016">
    <property type="protein sequence ID" value="NMH97864.1"/>
    <property type="molecule type" value="Genomic_DNA"/>
</dbReference>
<name>A0ABX1SC93_9PSEU</name>
<comment type="caution">
    <text evidence="5">The sequence shown here is derived from an EMBL/GenBank/DDBJ whole genome shotgun (WGS) entry which is preliminary data.</text>
</comment>
<evidence type="ECO:0000256" key="2">
    <source>
        <dbReference type="ARBA" id="ARBA00022989"/>
    </source>
</evidence>
<accession>A0ABX1SC93</accession>
<dbReference type="RefSeq" id="WP_169381311.1">
    <property type="nucleotide sequence ID" value="NZ_JAAXLA010000016.1"/>
</dbReference>
<evidence type="ECO:0000313" key="6">
    <source>
        <dbReference type="Proteomes" id="UP000820669"/>
    </source>
</evidence>
<evidence type="ECO:0000256" key="1">
    <source>
        <dbReference type="ARBA" id="ARBA00022692"/>
    </source>
</evidence>
<keyword evidence="3" id="KW-0472">Membrane</keyword>
<evidence type="ECO:0000259" key="4">
    <source>
        <dbReference type="PROSITE" id="PS50885"/>
    </source>
</evidence>
<gene>
    <name evidence="5" type="ORF">HF526_11155</name>
</gene>
<evidence type="ECO:0000313" key="5">
    <source>
        <dbReference type="EMBL" id="NMH97864.1"/>
    </source>
</evidence>
<feature type="transmembrane region" description="Helical" evidence="3">
    <location>
        <begin position="76"/>
        <end position="94"/>
    </location>
</feature>
<keyword evidence="2 3" id="KW-1133">Transmembrane helix</keyword>
<reference evidence="5 6" key="1">
    <citation type="submission" date="2020-04" db="EMBL/GenBank/DDBJ databases">
        <authorList>
            <person name="Klaysubun C."/>
            <person name="Duangmal K."/>
            <person name="Lipun K."/>
        </authorList>
    </citation>
    <scope>NUCLEOTIDE SEQUENCE [LARGE SCALE GENOMIC DNA]</scope>
    <source>
        <strain evidence="5 6">K10HN5</strain>
    </source>
</reference>
<keyword evidence="1 3" id="KW-0812">Transmembrane</keyword>
<dbReference type="InterPro" id="IPR003660">
    <property type="entry name" value="HAMP_dom"/>
</dbReference>
<dbReference type="PROSITE" id="PS50885">
    <property type="entry name" value="HAMP"/>
    <property type="match status" value="1"/>
</dbReference>
<keyword evidence="6" id="KW-1185">Reference proteome</keyword>
<evidence type="ECO:0000256" key="3">
    <source>
        <dbReference type="SAM" id="Phobius"/>
    </source>
</evidence>
<dbReference type="Proteomes" id="UP000820669">
    <property type="component" value="Unassembled WGS sequence"/>
</dbReference>
<organism evidence="5 6">
    <name type="scientific">Pseudonocardia acidicola</name>
    <dbReference type="NCBI Taxonomy" id="2724939"/>
    <lineage>
        <taxon>Bacteria</taxon>
        <taxon>Bacillati</taxon>
        <taxon>Actinomycetota</taxon>
        <taxon>Actinomycetes</taxon>
        <taxon>Pseudonocardiales</taxon>
        <taxon>Pseudonocardiaceae</taxon>
        <taxon>Pseudonocardia</taxon>
    </lineage>
</organism>
<protein>
    <recommendedName>
        <fullName evidence="4">HAMP domain-containing protein</fullName>
    </recommendedName>
</protein>
<sequence>MTRTTLQRARKRVTSSIEDAVEALEDVARTVGEEARRVGAETSDEFAQLPTQLDQARRAIAAAIEPRRSSGRFRRLLLLATLAGGAVTIGWVLGQRARSG</sequence>